<evidence type="ECO:0000259" key="12">
    <source>
        <dbReference type="PROSITE" id="PS51686"/>
    </source>
</evidence>
<keyword evidence="1" id="KW-0963">Cytoplasm</keyword>
<dbReference type="Pfam" id="PF17125">
    <property type="entry name" value="Methyltr_RsmF_N"/>
    <property type="match status" value="1"/>
</dbReference>
<evidence type="ECO:0000313" key="13">
    <source>
        <dbReference type="EMBL" id="PWB00369.1"/>
    </source>
</evidence>
<dbReference type="SUPFAM" id="SSF53335">
    <property type="entry name" value="S-adenosyl-L-methionine-dependent methyltransferases"/>
    <property type="match status" value="1"/>
</dbReference>
<protein>
    <recommendedName>
        <fullName evidence="8">NOL1/NOP2/Sun domain family member 4</fullName>
    </recommendedName>
</protein>
<dbReference type="GO" id="GO:0008173">
    <property type="term" value="F:RNA methyltransferase activity"/>
    <property type="evidence" value="ECO:0007669"/>
    <property type="project" value="InterPro"/>
</dbReference>
<keyword evidence="2" id="KW-0698">rRNA processing</keyword>
<dbReference type="InterPro" id="IPR027391">
    <property type="entry name" value="Nol1_Nop2_Fmu_2"/>
</dbReference>
<dbReference type="InterPro" id="IPR031341">
    <property type="entry name" value="Methyltr_RsmF_N"/>
</dbReference>
<evidence type="ECO:0000256" key="5">
    <source>
        <dbReference type="ARBA" id="ARBA00022691"/>
    </source>
</evidence>
<feature type="region of interest" description="Disordered" evidence="11">
    <location>
        <begin position="302"/>
        <end position="325"/>
    </location>
</feature>
<dbReference type="Pfam" id="PF01189">
    <property type="entry name" value="Methyltr_RsmB-F"/>
    <property type="match status" value="1"/>
</dbReference>
<name>A0A2V1IK94_9BACT</name>
<proteinExistence type="inferred from homology"/>
<feature type="binding site" evidence="10">
    <location>
        <position position="136"/>
    </location>
    <ligand>
        <name>S-adenosyl-L-methionine</name>
        <dbReference type="ChEBI" id="CHEBI:59789"/>
    </ligand>
</feature>
<evidence type="ECO:0000313" key="14">
    <source>
        <dbReference type="Proteomes" id="UP000244905"/>
    </source>
</evidence>
<comment type="similarity">
    <text evidence="10">Belongs to the class I-like SAM-binding methyltransferase superfamily. RsmB/NOP family.</text>
</comment>
<keyword evidence="3 10" id="KW-0489">Methyltransferase</keyword>
<evidence type="ECO:0000256" key="10">
    <source>
        <dbReference type="PROSITE-ProRule" id="PRU01023"/>
    </source>
</evidence>
<accession>A0A2V1IK94</accession>
<evidence type="ECO:0000256" key="4">
    <source>
        <dbReference type="ARBA" id="ARBA00022679"/>
    </source>
</evidence>
<reference evidence="14" key="1">
    <citation type="submission" date="2018-02" db="EMBL/GenBank/DDBJ databases">
        <authorList>
            <person name="Clavel T."/>
            <person name="Strowig T."/>
        </authorList>
    </citation>
    <scope>NUCLEOTIDE SEQUENCE [LARGE SCALE GENOMIC DNA]</scope>
    <source>
        <strain evidence="14">DSM 103720</strain>
    </source>
</reference>
<dbReference type="GeneID" id="82527251"/>
<feature type="compositionally biased region" description="Basic residues" evidence="11">
    <location>
        <begin position="310"/>
        <end position="320"/>
    </location>
</feature>
<comment type="caution">
    <text evidence="13">The sequence shown here is derived from an EMBL/GenBank/DDBJ whole genome shotgun (WGS) entry which is preliminary data.</text>
</comment>
<feature type="binding site" evidence="10">
    <location>
        <position position="180"/>
    </location>
    <ligand>
        <name>S-adenosyl-L-methionine</name>
        <dbReference type="ChEBI" id="CHEBI:59789"/>
    </ligand>
</feature>
<dbReference type="Gene3D" id="3.40.50.150">
    <property type="entry name" value="Vaccinia Virus protein VP39"/>
    <property type="match status" value="1"/>
</dbReference>
<dbReference type="InterPro" id="IPR023267">
    <property type="entry name" value="RCMT"/>
</dbReference>
<dbReference type="PANTHER" id="PTHR22808">
    <property type="entry name" value="NCL1 YEAST -RELATED NOL1/NOP2/FMU SUN DOMAIN-CONTAINING"/>
    <property type="match status" value="1"/>
</dbReference>
<evidence type="ECO:0000256" key="9">
    <source>
        <dbReference type="ARBA" id="ARBA00049302"/>
    </source>
</evidence>
<sequence>MDRRILPEIFLEKLKEMNLTQLGDALAEGEPCVSVRLNVSKNVSAAEVPEICAEVPWCRNGFYLDRRPRFTFDPLLHQGGYYVQEASSMFHSHVVSQLCKDSGLPLRVLDSCAAPGGKTTAAIDSLPEGSLTVANEYVPSRAAVLRENLIKWSSPFTVVTRGDTAAFRRLKNSFDMIIADVPCSGEGMMRKDPEAIAQWSEGLVSECAERQWMIISNLWPSLKPGGFLIYSTCTFNRLENEEMVSRIIEELGAESVAVDVDPEWGIAPGISTPHHCYRFMPDRLKGEGLFVAVVRKKGEWKPFSPDSPARHQKAKGKGKSGRTQIPKEASGWIDSLWAEKVTLYAENDRISAFPAAHMDLLGKLKGEIDVIHEGIPLATVKGRDLIPSQPLALSPLLSQSAFPTADISRDEALAYLSGDAVTLPDDTPCGFVLLRYSGRPLGFVKNLGRRSNNLYPAPWRIKSKL</sequence>
<evidence type="ECO:0000256" key="7">
    <source>
        <dbReference type="ARBA" id="ARBA00022946"/>
    </source>
</evidence>
<dbReference type="EMBL" id="PUEC01000045">
    <property type="protein sequence ID" value="PWB00369.1"/>
    <property type="molecule type" value="Genomic_DNA"/>
</dbReference>
<organism evidence="13 14">
    <name type="scientific">Duncaniella muris</name>
    <dbReference type="NCBI Taxonomy" id="2094150"/>
    <lineage>
        <taxon>Bacteria</taxon>
        <taxon>Pseudomonadati</taxon>
        <taxon>Bacteroidota</taxon>
        <taxon>Bacteroidia</taxon>
        <taxon>Bacteroidales</taxon>
        <taxon>Muribaculaceae</taxon>
        <taxon>Duncaniella</taxon>
    </lineage>
</organism>
<dbReference type="InterPro" id="IPR049560">
    <property type="entry name" value="MeTrfase_RsmB-F_NOP2_cat"/>
</dbReference>
<keyword evidence="4 10" id="KW-0808">Transferase</keyword>
<feature type="domain" description="SAM-dependent MTase RsmB/NOP-type" evidence="12">
    <location>
        <begin position="1"/>
        <end position="297"/>
    </location>
</feature>
<keyword evidence="6 10" id="KW-0694">RNA-binding</keyword>
<feature type="active site" description="Nucleophile" evidence="10">
    <location>
        <position position="233"/>
    </location>
</feature>
<dbReference type="Gene3D" id="2.30.130.60">
    <property type="match status" value="1"/>
</dbReference>
<dbReference type="PROSITE" id="PS51686">
    <property type="entry name" value="SAM_MT_RSMB_NOP"/>
    <property type="match status" value="1"/>
</dbReference>
<keyword evidence="7" id="KW-0809">Transit peptide</keyword>
<dbReference type="InterPro" id="IPR029063">
    <property type="entry name" value="SAM-dependent_MTases_sf"/>
</dbReference>
<dbReference type="PANTHER" id="PTHR22808:SF3">
    <property type="entry name" value="5-METHYLCYTOSINE RRNA METHYLTRANSFERASE NSUN4"/>
    <property type="match status" value="1"/>
</dbReference>
<comment type="catalytic activity">
    <reaction evidence="9">
        <text>a cytidine in rRNA + S-adenosyl-L-methionine = a 5-methylcytidine in rRNA + S-adenosyl-L-homocysteine + H(+)</text>
        <dbReference type="Rhea" id="RHEA:61484"/>
        <dbReference type="Rhea" id="RHEA-COMP:15836"/>
        <dbReference type="Rhea" id="RHEA-COMP:15837"/>
        <dbReference type="ChEBI" id="CHEBI:15378"/>
        <dbReference type="ChEBI" id="CHEBI:57856"/>
        <dbReference type="ChEBI" id="CHEBI:59789"/>
        <dbReference type="ChEBI" id="CHEBI:74483"/>
        <dbReference type="ChEBI" id="CHEBI:82748"/>
    </reaction>
</comment>
<dbReference type="Pfam" id="PF13636">
    <property type="entry name" value="Methyltranf_PUA"/>
    <property type="match status" value="1"/>
</dbReference>
<dbReference type="GO" id="GO:0031167">
    <property type="term" value="P:rRNA methylation"/>
    <property type="evidence" value="ECO:0007669"/>
    <property type="project" value="TreeGrafter"/>
</dbReference>
<evidence type="ECO:0000256" key="8">
    <source>
        <dbReference type="ARBA" id="ARBA00042050"/>
    </source>
</evidence>
<dbReference type="CDD" id="cd02440">
    <property type="entry name" value="AdoMet_MTases"/>
    <property type="match status" value="1"/>
</dbReference>
<keyword evidence="14" id="KW-1185">Reference proteome</keyword>
<dbReference type="AlphaFoldDB" id="A0A2V1IK94"/>
<evidence type="ECO:0000256" key="3">
    <source>
        <dbReference type="ARBA" id="ARBA00022603"/>
    </source>
</evidence>
<evidence type="ECO:0000256" key="11">
    <source>
        <dbReference type="SAM" id="MobiDB-lite"/>
    </source>
</evidence>
<dbReference type="GO" id="GO:0003723">
    <property type="term" value="F:RNA binding"/>
    <property type="evidence" value="ECO:0007669"/>
    <property type="project" value="UniProtKB-UniRule"/>
</dbReference>
<dbReference type="Proteomes" id="UP000244905">
    <property type="component" value="Unassembled WGS sequence"/>
</dbReference>
<dbReference type="InterPro" id="IPR001678">
    <property type="entry name" value="MeTrfase_RsmB-F_NOP2_dom"/>
</dbReference>
<evidence type="ECO:0000256" key="2">
    <source>
        <dbReference type="ARBA" id="ARBA00022552"/>
    </source>
</evidence>
<keyword evidence="5 10" id="KW-0949">S-adenosyl-L-methionine</keyword>
<dbReference type="PRINTS" id="PR02008">
    <property type="entry name" value="RCMTFAMILY"/>
</dbReference>
<feature type="binding site" evidence="10">
    <location>
        <position position="163"/>
    </location>
    <ligand>
        <name>S-adenosyl-L-methionine</name>
        <dbReference type="ChEBI" id="CHEBI:59789"/>
    </ligand>
</feature>
<feature type="binding site" evidence="10">
    <location>
        <begin position="112"/>
        <end position="118"/>
    </location>
    <ligand>
        <name>S-adenosyl-L-methionine</name>
        <dbReference type="ChEBI" id="CHEBI:59789"/>
    </ligand>
</feature>
<dbReference type="Gene3D" id="3.30.70.1170">
    <property type="entry name" value="Sun protein, domain 3"/>
    <property type="match status" value="1"/>
</dbReference>
<gene>
    <name evidence="13" type="ORF">C5O23_13085</name>
</gene>
<dbReference type="RefSeq" id="WP_107033361.1">
    <property type="nucleotide sequence ID" value="NZ_CAPEJN010000002.1"/>
</dbReference>
<evidence type="ECO:0000256" key="1">
    <source>
        <dbReference type="ARBA" id="ARBA00022490"/>
    </source>
</evidence>
<evidence type="ECO:0000256" key="6">
    <source>
        <dbReference type="ARBA" id="ARBA00022884"/>
    </source>
</evidence>